<dbReference type="Pfam" id="PF24681">
    <property type="entry name" value="Kelch_KLHDC2_KLHL20_DRC7"/>
    <property type="match status" value="1"/>
</dbReference>
<feature type="region of interest" description="Disordered" evidence="3">
    <location>
        <begin position="23"/>
        <end position="43"/>
    </location>
</feature>
<accession>A0AAN9AX82</accession>
<organism evidence="5 6">
    <name type="scientific">Littorina saxatilis</name>
    <dbReference type="NCBI Taxonomy" id="31220"/>
    <lineage>
        <taxon>Eukaryota</taxon>
        <taxon>Metazoa</taxon>
        <taxon>Spiralia</taxon>
        <taxon>Lophotrochozoa</taxon>
        <taxon>Mollusca</taxon>
        <taxon>Gastropoda</taxon>
        <taxon>Caenogastropoda</taxon>
        <taxon>Littorinimorpha</taxon>
        <taxon>Littorinoidea</taxon>
        <taxon>Littorinidae</taxon>
        <taxon>Littorina</taxon>
    </lineage>
</organism>
<evidence type="ECO:0000256" key="3">
    <source>
        <dbReference type="SAM" id="MobiDB-lite"/>
    </source>
</evidence>
<dbReference type="SMART" id="SM00225">
    <property type="entry name" value="BTB"/>
    <property type="match status" value="1"/>
</dbReference>
<keyword evidence="1" id="KW-0880">Kelch repeat</keyword>
<proteinExistence type="predicted"/>
<comment type="caution">
    <text evidence="5">The sequence shown here is derived from an EMBL/GenBank/DDBJ whole genome shotgun (WGS) entry which is preliminary data.</text>
</comment>
<dbReference type="EMBL" id="JBAMIC010000018">
    <property type="protein sequence ID" value="KAK7095036.1"/>
    <property type="molecule type" value="Genomic_DNA"/>
</dbReference>
<dbReference type="PANTHER" id="PTHR45632">
    <property type="entry name" value="LD33804P"/>
    <property type="match status" value="1"/>
</dbReference>
<dbReference type="Proteomes" id="UP001374579">
    <property type="component" value="Unassembled WGS sequence"/>
</dbReference>
<evidence type="ECO:0000256" key="1">
    <source>
        <dbReference type="ARBA" id="ARBA00022441"/>
    </source>
</evidence>
<feature type="domain" description="BTB" evidence="4">
    <location>
        <begin position="74"/>
        <end position="147"/>
    </location>
</feature>
<dbReference type="PROSITE" id="PS50097">
    <property type="entry name" value="BTB"/>
    <property type="match status" value="1"/>
</dbReference>
<dbReference type="InterPro" id="IPR015915">
    <property type="entry name" value="Kelch-typ_b-propeller"/>
</dbReference>
<dbReference type="PRINTS" id="PR00501">
    <property type="entry name" value="KELCHREPEAT"/>
</dbReference>
<evidence type="ECO:0000313" key="5">
    <source>
        <dbReference type="EMBL" id="KAK7095036.1"/>
    </source>
</evidence>
<sequence>MMTSRIMDNSTYKSNGNMDYNNSGNTFTNGHGSHGRLDSLDIDPQEEGLDFDNGEHPGDLLVALGSLRRQNQFCDAVLRVDEREVSVHRAVLAASSPFLFELFERSAETHYSDMHHTSSMYKLKDVTFVGFSSLLDYMYSGRLSVAAQDVGEVYRTAKLLRMEQAAQACSAFLVDRLTPINCLGIRIFAEDLAFRQQIDDFIQKNVESVINSKYSFGLPELKVEIIGAEDAVENGGSISQLFNLVLEWARNSIDQSKPKVELLTEEMNLLYLNAENHLQDCKDVDDSRMSDDDVVVDYKKHSIRRSTLSNKHLTGASEQHLAVNTNGSGHPMPFHVFSIDPEGGLTEREWSIIATMKQKGNSYMGLAVLSDKMMAISLHLRQVATPVSPQEKGVVPPVMEGEGEERCASLLPLEAMSVSRCAFGVCVGNNSFVVCGGYDRGECLVSVEMYEIGKSCWSKLPNMMSPRARFGAAALQDRLYAIGGSDGARDLDSVHFLEFESGKWKEAAPLKTARSSVGIAELSGRLYCVGGSDGQRSLKTCEVYDIEKNQWQYIASLNTARSQASVSAYKGCLVAVGGTDSWNCLNTVEMYNPDTNTWTFIPSLGIVRRGAGIEVVGDKLWVVGGSDGASSLRSTEIYDCNSGTWTAGPPLNVPRANVSAVSLKGNLYAIGGFSGKKFLSTLEVLAQDSQEWCCYQPARRSRKNRNSAESSGDEQQATPNPSANGTQTDSDASNSDQEQNSADEAR</sequence>
<gene>
    <name evidence="5" type="ORF">V1264_006497</name>
</gene>
<dbReference type="Gene3D" id="3.30.710.10">
    <property type="entry name" value="Potassium Channel Kv1.1, Chain A"/>
    <property type="match status" value="1"/>
</dbReference>
<protein>
    <recommendedName>
        <fullName evidence="4">BTB domain-containing protein</fullName>
    </recommendedName>
</protein>
<reference evidence="5 6" key="1">
    <citation type="submission" date="2024-02" db="EMBL/GenBank/DDBJ databases">
        <title>Chromosome-scale genome assembly of the rough periwinkle Littorina saxatilis.</title>
        <authorList>
            <person name="De Jode A."/>
            <person name="Faria R."/>
            <person name="Formenti G."/>
            <person name="Sims Y."/>
            <person name="Smith T.P."/>
            <person name="Tracey A."/>
            <person name="Wood J.M.D."/>
            <person name="Zagrodzka Z.B."/>
            <person name="Johannesson K."/>
            <person name="Butlin R.K."/>
            <person name="Leder E.H."/>
        </authorList>
    </citation>
    <scope>NUCLEOTIDE SEQUENCE [LARGE SCALE GENOMIC DNA]</scope>
    <source>
        <strain evidence="5">Snail1</strain>
        <tissue evidence="5">Muscle</tissue>
    </source>
</reference>
<dbReference type="PANTHER" id="PTHR45632:SF26">
    <property type="entry name" value="BTB DOMAIN-CONTAINING PROTEIN"/>
    <property type="match status" value="1"/>
</dbReference>
<dbReference type="CDD" id="cd18306">
    <property type="entry name" value="BTB_POZ_NS1BP"/>
    <property type="match status" value="1"/>
</dbReference>
<evidence type="ECO:0000313" key="6">
    <source>
        <dbReference type="Proteomes" id="UP001374579"/>
    </source>
</evidence>
<dbReference type="SUPFAM" id="SSF117281">
    <property type="entry name" value="Kelch motif"/>
    <property type="match status" value="1"/>
</dbReference>
<feature type="region of interest" description="Disordered" evidence="3">
    <location>
        <begin position="697"/>
        <end position="746"/>
    </location>
</feature>
<dbReference type="Pfam" id="PF00651">
    <property type="entry name" value="BTB"/>
    <property type="match status" value="1"/>
</dbReference>
<name>A0AAN9AX82_9CAEN</name>
<dbReference type="AlphaFoldDB" id="A0AAN9AX82"/>
<feature type="compositionally biased region" description="Polar residues" evidence="3">
    <location>
        <begin position="707"/>
        <end position="746"/>
    </location>
</feature>
<dbReference type="Gene3D" id="2.120.10.80">
    <property type="entry name" value="Kelch-type beta propeller"/>
    <property type="match status" value="2"/>
</dbReference>
<keyword evidence="2" id="KW-0677">Repeat</keyword>
<keyword evidence="6" id="KW-1185">Reference proteome</keyword>
<evidence type="ECO:0000259" key="4">
    <source>
        <dbReference type="PROSITE" id="PS50097"/>
    </source>
</evidence>
<dbReference type="Gene3D" id="1.25.40.420">
    <property type="match status" value="1"/>
</dbReference>
<dbReference type="SMART" id="SM00612">
    <property type="entry name" value="Kelch"/>
    <property type="match status" value="6"/>
</dbReference>
<dbReference type="Pfam" id="PF01344">
    <property type="entry name" value="Kelch_1"/>
    <property type="match status" value="2"/>
</dbReference>
<evidence type="ECO:0000256" key="2">
    <source>
        <dbReference type="ARBA" id="ARBA00022737"/>
    </source>
</evidence>
<dbReference type="InterPro" id="IPR011333">
    <property type="entry name" value="SKP1/BTB/POZ_sf"/>
</dbReference>
<dbReference type="InterPro" id="IPR000210">
    <property type="entry name" value="BTB/POZ_dom"/>
</dbReference>
<dbReference type="SUPFAM" id="SSF54695">
    <property type="entry name" value="POZ domain"/>
    <property type="match status" value="1"/>
</dbReference>
<dbReference type="InterPro" id="IPR006652">
    <property type="entry name" value="Kelch_1"/>
</dbReference>